<dbReference type="InterPro" id="IPR000792">
    <property type="entry name" value="Tscrpt_reg_LuxR_C"/>
</dbReference>
<dbReference type="EMBL" id="LNCD01000064">
    <property type="protein sequence ID" value="KWV53714.1"/>
    <property type="molecule type" value="Genomic_DNA"/>
</dbReference>
<dbReference type="PANTHER" id="PTHR44688:SF16">
    <property type="entry name" value="DNA-BINDING TRANSCRIPTIONAL ACTIVATOR DEVR_DOSR"/>
    <property type="match status" value="1"/>
</dbReference>
<dbReference type="SUPFAM" id="SSF46894">
    <property type="entry name" value="C-terminal effector domain of the bipartite response regulators"/>
    <property type="match status" value="1"/>
</dbReference>
<dbReference type="PANTHER" id="PTHR44688">
    <property type="entry name" value="DNA-BINDING TRANSCRIPTIONAL ACTIVATOR DEVR_DOSR"/>
    <property type="match status" value="1"/>
</dbReference>
<dbReference type="GO" id="GO:0006355">
    <property type="term" value="P:regulation of DNA-templated transcription"/>
    <property type="evidence" value="ECO:0007669"/>
    <property type="project" value="InterPro"/>
</dbReference>
<dbReference type="SUPFAM" id="SSF52172">
    <property type="entry name" value="CheY-like"/>
    <property type="match status" value="1"/>
</dbReference>
<evidence type="ECO:0000259" key="6">
    <source>
        <dbReference type="PROSITE" id="PS50110"/>
    </source>
</evidence>
<dbReference type="AlphaFoldDB" id="A0A109JRR7"/>
<dbReference type="PROSITE" id="PS00622">
    <property type="entry name" value="HTH_LUXR_1"/>
    <property type="match status" value="1"/>
</dbReference>
<comment type="caution">
    <text evidence="7">The sequence shown here is derived from an EMBL/GenBank/DDBJ whole genome shotgun (WGS) entry which is preliminary data.</text>
</comment>
<evidence type="ECO:0000313" key="7">
    <source>
        <dbReference type="EMBL" id="KWV53714.1"/>
    </source>
</evidence>
<dbReference type="Pfam" id="PF00072">
    <property type="entry name" value="Response_reg"/>
    <property type="match status" value="1"/>
</dbReference>
<dbReference type="SMART" id="SM00421">
    <property type="entry name" value="HTH_LUXR"/>
    <property type="match status" value="1"/>
</dbReference>
<dbReference type="InterPro" id="IPR016032">
    <property type="entry name" value="Sig_transdc_resp-reg_C-effctor"/>
</dbReference>
<keyword evidence="2" id="KW-0238">DNA-binding</keyword>
<evidence type="ECO:0000256" key="3">
    <source>
        <dbReference type="ARBA" id="ARBA00023163"/>
    </source>
</evidence>
<reference evidence="7 8" key="1">
    <citation type="submission" date="2015-11" db="EMBL/GenBank/DDBJ databases">
        <title>Draft Genome Sequence of the Strain BR 10423 (Rhizobium sp.) isolated from nodules of Mimosa pudica.</title>
        <authorList>
            <person name="Barauna A.C."/>
            <person name="Zilli J.E."/>
            <person name="Simoes-Araujo J.L."/>
            <person name="Reis V.M."/>
            <person name="James E.K."/>
            <person name="Reis F.B.Jr."/>
            <person name="Rouws L.F."/>
            <person name="Passos S.R."/>
            <person name="Gois S.R."/>
        </authorList>
    </citation>
    <scope>NUCLEOTIDE SEQUENCE [LARGE SCALE GENOMIC DNA]</scope>
    <source>
        <strain evidence="7 8">BR10423</strain>
    </source>
</reference>
<dbReference type="InterPro" id="IPR036388">
    <property type="entry name" value="WH-like_DNA-bd_sf"/>
</dbReference>
<sequence length="198" mass="21887">MVQRNPVYLIDDDESIRDAILLNLHVDGMIAMGFPDCNAFLSNLPNLKPGCILLDLHMPTKGGLELQTELAKACIYWPIIVVTGTRDLESCRAAFRAGAVDFLCKPIGGDELREALKPAFAQLETLLERDEASLLVHQLTLREREVFDLLCRGFGTKEIAKVLAISTRTVDAHRANISTKLGTRSVAEFVHIQMLASV</sequence>
<evidence type="ECO:0000259" key="5">
    <source>
        <dbReference type="PROSITE" id="PS50043"/>
    </source>
</evidence>
<evidence type="ECO:0000256" key="4">
    <source>
        <dbReference type="PROSITE-ProRule" id="PRU00169"/>
    </source>
</evidence>
<dbReference type="SMART" id="SM00448">
    <property type="entry name" value="REC"/>
    <property type="match status" value="1"/>
</dbReference>
<dbReference type="OrthoDB" id="9782655at2"/>
<dbReference type="CDD" id="cd06170">
    <property type="entry name" value="LuxR_C_like"/>
    <property type="match status" value="1"/>
</dbReference>
<dbReference type="InterPro" id="IPR011006">
    <property type="entry name" value="CheY-like_superfamily"/>
</dbReference>
<dbReference type="PROSITE" id="PS50043">
    <property type="entry name" value="HTH_LUXR_2"/>
    <property type="match status" value="1"/>
</dbReference>
<name>A0A109JRR7_9HYPH</name>
<dbReference type="Gene3D" id="1.10.10.10">
    <property type="entry name" value="Winged helix-like DNA-binding domain superfamily/Winged helix DNA-binding domain"/>
    <property type="match status" value="1"/>
</dbReference>
<feature type="domain" description="Response regulatory" evidence="6">
    <location>
        <begin position="6"/>
        <end position="120"/>
    </location>
</feature>
<dbReference type="GO" id="GO:0000160">
    <property type="term" value="P:phosphorelay signal transduction system"/>
    <property type="evidence" value="ECO:0007669"/>
    <property type="project" value="InterPro"/>
</dbReference>
<feature type="domain" description="HTH luxR-type" evidence="5">
    <location>
        <begin position="132"/>
        <end position="197"/>
    </location>
</feature>
<dbReference type="GO" id="GO:0003677">
    <property type="term" value="F:DNA binding"/>
    <property type="evidence" value="ECO:0007669"/>
    <property type="project" value="UniProtKB-KW"/>
</dbReference>
<dbReference type="Gene3D" id="3.40.50.2300">
    <property type="match status" value="1"/>
</dbReference>
<keyword evidence="8" id="KW-1185">Reference proteome</keyword>
<dbReference type="PRINTS" id="PR00038">
    <property type="entry name" value="HTHLUXR"/>
</dbReference>
<dbReference type="RefSeq" id="WP_062370111.1">
    <property type="nucleotide sequence ID" value="NZ_LNCD01000064.1"/>
</dbReference>
<protein>
    <recommendedName>
        <fullName evidence="9">LuxR family transcriptional regulator</fullName>
    </recommendedName>
</protein>
<organism evidence="7 8">
    <name type="scientific">Rhizobium altiplani</name>
    <dbReference type="NCBI Taxonomy" id="1864509"/>
    <lineage>
        <taxon>Bacteria</taxon>
        <taxon>Pseudomonadati</taxon>
        <taxon>Pseudomonadota</taxon>
        <taxon>Alphaproteobacteria</taxon>
        <taxon>Hyphomicrobiales</taxon>
        <taxon>Rhizobiaceae</taxon>
        <taxon>Rhizobium/Agrobacterium group</taxon>
        <taxon>Rhizobium</taxon>
    </lineage>
</organism>
<keyword evidence="4" id="KW-0597">Phosphoprotein</keyword>
<dbReference type="Pfam" id="PF00196">
    <property type="entry name" value="GerE"/>
    <property type="match status" value="1"/>
</dbReference>
<keyword evidence="3" id="KW-0804">Transcription</keyword>
<accession>A0A109JRR7</accession>
<evidence type="ECO:0000313" key="8">
    <source>
        <dbReference type="Proteomes" id="UP000068164"/>
    </source>
</evidence>
<gene>
    <name evidence="7" type="ORF">AS026_03450</name>
</gene>
<feature type="modified residue" description="4-aspartylphosphate" evidence="4">
    <location>
        <position position="55"/>
    </location>
</feature>
<keyword evidence="1" id="KW-0805">Transcription regulation</keyword>
<dbReference type="InterPro" id="IPR001789">
    <property type="entry name" value="Sig_transdc_resp-reg_receiver"/>
</dbReference>
<evidence type="ECO:0000256" key="2">
    <source>
        <dbReference type="ARBA" id="ARBA00023125"/>
    </source>
</evidence>
<dbReference type="Proteomes" id="UP000068164">
    <property type="component" value="Unassembled WGS sequence"/>
</dbReference>
<proteinExistence type="predicted"/>
<dbReference type="PROSITE" id="PS50110">
    <property type="entry name" value="RESPONSE_REGULATORY"/>
    <property type="match status" value="1"/>
</dbReference>
<evidence type="ECO:0008006" key="9">
    <source>
        <dbReference type="Google" id="ProtNLM"/>
    </source>
</evidence>
<evidence type="ECO:0000256" key="1">
    <source>
        <dbReference type="ARBA" id="ARBA00023015"/>
    </source>
</evidence>